<dbReference type="InterPro" id="IPR034733">
    <property type="entry name" value="AcCoA_carboxyl_beta"/>
</dbReference>
<dbReference type="PANTHER" id="PTHR43842:SF2">
    <property type="entry name" value="PROPIONYL-COA CARBOXYLASE BETA CHAIN, MITOCHONDRIAL"/>
    <property type="match status" value="1"/>
</dbReference>
<dbReference type="SUPFAM" id="SSF52096">
    <property type="entry name" value="ClpP/crotonase"/>
    <property type="match status" value="2"/>
</dbReference>
<gene>
    <name evidence="4" type="ORF">GCM10023205_45200</name>
</gene>
<feature type="domain" description="CoA carboxyltransferase C-terminal" evidence="3">
    <location>
        <begin position="315"/>
        <end position="537"/>
    </location>
</feature>
<dbReference type="InterPro" id="IPR051047">
    <property type="entry name" value="AccD/PCCB"/>
</dbReference>
<dbReference type="Proteomes" id="UP001500466">
    <property type="component" value="Unassembled WGS sequence"/>
</dbReference>
<accession>A0ABP9HLW6</accession>
<protein>
    <submittedName>
        <fullName evidence="4">Carboxyl transferase domain-containing protein</fullName>
    </submittedName>
</protein>
<reference evidence="5" key="1">
    <citation type="journal article" date="2019" name="Int. J. Syst. Evol. Microbiol.">
        <title>The Global Catalogue of Microorganisms (GCM) 10K type strain sequencing project: providing services to taxonomists for standard genome sequencing and annotation.</title>
        <authorList>
            <consortium name="The Broad Institute Genomics Platform"/>
            <consortium name="The Broad Institute Genome Sequencing Center for Infectious Disease"/>
            <person name="Wu L."/>
            <person name="Ma J."/>
        </authorList>
    </citation>
    <scope>NUCLEOTIDE SEQUENCE [LARGE SCALE GENOMIC DNA]</scope>
    <source>
        <strain evidence="5">JCM 17986</strain>
    </source>
</reference>
<dbReference type="Gene3D" id="3.90.226.10">
    <property type="entry name" value="2-enoyl-CoA Hydratase, Chain A, domain 1"/>
    <property type="match status" value="2"/>
</dbReference>
<evidence type="ECO:0000259" key="2">
    <source>
        <dbReference type="PROSITE" id="PS50980"/>
    </source>
</evidence>
<dbReference type="EMBL" id="BAABHS010000016">
    <property type="protein sequence ID" value="GAA4973674.1"/>
    <property type="molecule type" value="Genomic_DNA"/>
</dbReference>
<feature type="domain" description="CoA carboxyltransferase N-terminal" evidence="2">
    <location>
        <begin position="57"/>
        <end position="304"/>
    </location>
</feature>
<dbReference type="PANTHER" id="PTHR43842">
    <property type="entry name" value="PROPIONYL-COA CARBOXYLASE BETA CHAIN"/>
    <property type="match status" value="1"/>
</dbReference>
<dbReference type="PROSITE" id="PS50980">
    <property type="entry name" value="COA_CT_NTER"/>
    <property type="match status" value="1"/>
</dbReference>
<dbReference type="PROSITE" id="PS50989">
    <property type="entry name" value="COA_CT_CTER"/>
    <property type="match status" value="1"/>
</dbReference>
<sequence length="556" mass="56805">MASGGAVGRRRVVFVVRPSSCGVLMSEVSSSAQSPGPAPGPSAASGPAPASGNRADWQPLLDDLTRRRSASRAMGGPAKVARYSAAGRLHARARVDALLDPGSFTELGTLAGGADAPSDAFVAGSGRIDGRPVFVGAEDFTVQGGSIGPAAAAKRARLARLAGQERAPLVMLLEGAGHRATNALQGHTASPNDLQALTELAGVVPTVAVVTGPSAGHGALTAPLSDFVVMVEGAGALFTAGPPLVAAAIGERVDKLTLGGTDVHCVASGVAHNAAADDRAALRLVRRYLSYLPSNAWQHPPFAGAGQGNADTGPRSTDAVLDLIPPDARRPYDMHAVLDTVFDARSVLEIQPAYGASVLTAFARLGGHAVAVVANQPAVRAGTIDADAASKAARFVEVCGAFHLPVVFLADNPGVLAGTVSERAGILRASARLFAAQHRLRVPKLHVTLRKAFGFGSSVMAMNPFDAQTISYALPGVTLGGIPAAAGAATAKQDAETRDRLVANESSGPWRSANSLSYDDVIDPRELRNALLAGLDRAAARTAEPPTPVTRVGYLP</sequence>
<dbReference type="InterPro" id="IPR011763">
    <property type="entry name" value="COA_CT_C"/>
</dbReference>
<feature type="region of interest" description="Disordered" evidence="1">
    <location>
        <begin position="27"/>
        <end position="57"/>
    </location>
</feature>
<name>A0ABP9HLW6_9ACTN</name>
<keyword evidence="5" id="KW-1185">Reference proteome</keyword>
<evidence type="ECO:0000313" key="4">
    <source>
        <dbReference type="EMBL" id="GAA4973674.1"/>
    </source>
</evidence>
<dbReference type="GO" id="GO:0016740">
    <property type="term" value="F:transferase activity"/>
    <property type="evidence" value="ECO:0007669"/>
    <property type="project" value="UniProtKB-KW"/>
</dbReference>
<organism evidence="4 5">
    <name type="scientific">Yinghuangia aomiensis</name>
    <dbReference type="NCBI Taxonomy" id="676205"/>
    <lineage>
        <taxon>Bacteria</taxon>
        <taxon>Bacillati</taxon>
        <taxon>Actinomycetota</taxon>
        <taxon>Actinomycetes</taxon>
        <taxon>Kitasatosporales</taxon>
        <taxon>Streptomycetaceae</taxon>
        <taxon>Yinghuangia</taxon>
    </lineage>
</organism>
<evidence type="ECO:0000256" key="1">
    <source>
        <dbReference type="SAM" id="MobiDB-lite"/>
    </source>
</evidence>
<evidence type="ECO:0000313" key="5">
    <source>
        <dbReference type="Proteomes" id="UP001500466"/>
    </source>
</evidence>
<dbReference type="InterPro" id="IPR011762">
    <property type="entry name" value="COA_CT_N"/>
</dbReference>
<evidence type="ECO:0000259" key="3">
    <source>
        <dbReference type="PROSITE" id="PS50989"/>
    </source>
</evidence>
<dbReference type="InterPro" id="IPR029045">
    <property type="entry name" value="ClpP/crotonase-like_dom_sf"/>
</dbReference>
<keyword evidence="4" id="KW-0808">Transferase</keyword>
<proteinExistence type="predicted"/>
<dbReference type="Pfam" id="PF01039">
    <property type="entry name" value="Carboxyl_trans"/>
    <property type="match status" value="1"/>
</dbReference>
<comment type="caution">
    <text evidence="4">The sequence shown here is derived from an EMBL/GenBank/DDBJ whole genome shotgun (WGS) entry which is preliminary data.</text>
</comment>
<feature type="compositionally biased region" description="Low complexity" evidence="1">
    <location>
        <begin position="29"/>
        <end position="52"/>
    </location>
</feature>